<feature type="region of interest" description="Disordered" evidence="1">
    <location>
        <begin position="85"/>
        <end position="107"/>
    </location>
</feature>
<feature type="region of interest" description="Disordered" evidence="1">
    <location>
        <begin position="40"/>
        <end position="59"/>
    </location>
</feature>
<dbReference type="Proteomes" id="UP000521943">
    <property type="component" value="Unassembled WGS sequence"/>
</dbReference>
<evidence type="ECO:0000313" key="3">
    <source>
        <dbReference type="Proteomes" id="UP000521943"/>
    </source>
</evidence>
<sequence length="107" mass="12021">MTPTSPPPPLRARVQRRRAPHAVQDDFANTKVRIPEMYAMQEQSQQDSTATTTRHIPRTHHQIAPASNDAQVYDHHAADDHHRFAFASNDAEYPTTTPPATTITTPE</sequence>
<accession>A0A8H6M8D1</accession>
<feature type="region of interest" description="Disordered" evidence="1">
    <location>
        <begin position="1"/>
        <end position="22"/>
    </location>
</feature>
<feature type="compositionally biased region" description="Polar residues" evidence="1">
    <location>
        <begin position="41"/>
        <end position="54"/>
    </location>
</feature>
<dbReference type="EMBL" id="JACGCI010000032">
    <property type="protein sequence ID" value="KAF6754952.1"/>
    <property type="molecule type" value="Genomic_DNA"/>
</dbReference>
<proteinExistence type="predicted"/>
<feature type="compositionally biased region" description="Low complexity" evidence="1">
    <location>
        <begin position="94"/>
        <end position="107"/>
    </location>
</feature>
<reference evidence="2 3" key="1">
    <citation type="submission" date="2020-07" db="EMBL/GenBank/DDBJ databases">
        <title>Comparative genomics of pyrophilous fungi reveals a link between fire events and developmental genes.</title>
        <authorList>
            <consortium name="DOE Joint Genome Institute"/>
            <person name="Steindorff A.S."/>
            <person name="Carver A."/>
            <person name="Calhoun S."/>
            <person name="Stillman K."/>
            <person name="Liu H."/>
            <person name="Lipzen A."/>
            <person name="Pangilinan J."/>
            <person name="Labutti K."/>
            <person name="Bruns T.D."/>
            <person name="Grigoriev I.V."/>
        </authorList>
    </citation>
    <scope>NUCLEOTIDE SEQUENCE [LARGE SCALE GENOMIC DNA]</scope>
    <source>
        <strain evidence="2 3">CBS 144469</strain>
    </source>
</reference>
<keyword evidence="3" id="KW-1185">Reference proteome</keyword>
<name>A0A8H6M8D1_9AGAR</name>
<gene>
    <name evidence="2" type="ORF">DFP72DRAFT_1068094</name>
</gene>
<organism evidence="2 3">
    <name type="scientific">Ephemerocybe angulata</name>
    <dbReference type="NCBI Taxonomy" id="980116"/>
    <lineage>
        <taxon>Eukaryota</taxon>
        <taxon>Fungi</taxon>
        <taxon>Dikarya</taxon>
        <taxon>Basidiomycota</taxon>
        <taxon>Agaricomycotina</taxon>
        <taxon>Agaricomycetes</taxon>
        <taxon>Agaricomycetidae</taxon>
        <taxon>Agaricales</taxon>
        <taxon>Agaricineae</taxon>
        <taxon>Psathyrellaceae</taxon>
        <taxon>Ephemerocybe</taxon>
    </lineage>
</organism>
<dbReference type="AlphaFoldDB" id="A0A8H6M8D1"/>
<evidence type="ECO:0000256" key="1">
    <source>
        <dbReference type="SAM" id="MobiDB-lite"/>
    </source>
</evidence>
<evidence type="ECO:0000313" key="2">
    <source>
        <dbReference type="EMBL" id="KAF6754952.1"/>
    </source>
</evidence>
<feature type="compositionally biased region" description="Pro residues" evidence="1">
    <location>
        <begin position="1"/>
        <end position="10"/>
    </location>
</feature>
<comment type="caution">
    <text evidence="2">The sequence shown here is derived from an EMBL/GenBank/DDBJ whole genome shotgun (WGS) entry which is preliminary data.</text>
</comment>
<protein>
    <submittedName>
        <fullName evidence="2">Uncharacterized protein</fullName>
    </submittedName>
</protein>